<dbReference type="GO" id="GO:0006508">
    <property type="term" value="P:proteolysis"/>
    <property type="evidence" value="ECO:0007669"/>
    <property type="project" value="UniProtKB-KW"/>
</dbReference>
<proteinExistence type="inferred from homology"/>
<dbReference type="InterPro" id="IPR022764">
    <property type="entry name" value="Peptidase_S54_rhomboid_dom"/>
</dbReference>
<keyword evidence="6 7" id="KW-0472">Membrane</keyword>
<evidence type="ECO:0000256" key="3">
    <source>
        <dbReference type="ARBA" id="ARBA00022692"/>
    </source>
</evidence>
<feature type="transmembrane region" description="Helical" evidence="7">
    <location>
        <begin position="165"/>
        <end position="185"/>
    </location>
</feature>
<evidence type="ECO:0000256" key="2">
    <source>
        <dbReference type="ARBA" id="ARBA00009045"/>
    </source>
</evidence>
<dbReference type="Pfam" id="PF01694">
    <property type="entry name" value="Rhomboid"/>
    <property type="match status" value="1"/>
</dbReference>
<name>A0ABR7IBU5_9FIRM</name>
<evidence type="ECO:0000256" key="6">
    <source>
        <dbReference type="ARBA" id="ARBA00023136"/>
    </source>
</evidence>
<dbReference type="PANTHER" id="PTHR43731">
    <property type="entry name" value="RHOMBOID PROTEASE"/>
    <property type="match status" value="1"/>
</dbReference>
<evidence type="ECO:0000259" key="8">
    <source>
        <dbReference type="Pfam" id="PF01694"/>
    </source>
</evidence>
<feature type="transmembrane region" description="Helical" evidence="7">
    <location>
        <begin position="87"/>
        <end position="107"/>
    </location>
</feature>
<evidence type="ECO:0000313" key="10">
    <source>
        <dbReference type="Proteomes" id="UP000621540"/>
    </source>
</evidence>
<dbReference type="Gene3D" id="1.20.1540.10">
    <property type="entry name" value="Rhomboid-like"/>
    <property type="match status" value="1"/>
</dbReference>
<sequence length="192" mass="21348">MTWVNTGLVAVNILVWIVMELFGNTEDSQYLLEHGAMYPLLVVSLHEWYRLFTCMFVHIGFPHLVNNMIVLFFTGDRLEREIGKVKYLLIYLLSGLGGSLLSMVYMLKTGDMAVSVGASGAIFGVIGALLYLVIRNKGRIGTLTTRGLVLMIALCLYYGFTATGVDNWCHIGGLVMGFLLAVLLYRGNPRKD</sequence>
<dbReference type="Proteomes" id="UP000621540">
    <property type="component" value="Unassembled WGS sequence"/>
</dbReference>
<feature type="transmembrane region" description="Helical" evidence="7">
    <location>
        <begin position="55"/>
        <end position="75"/>
    </location>
</feature>
<evidence type="ECO:0000313" key="9">
    <source>
        <dbReference type="EMBL" id="MBC5754249.1"/>
    </source>
</evidence>
<feature type="transmembrane region" description="Helical" evidence="7">
    <location>
        <begin position="6"/>
        <end position="23"/>
    </location>
</feature>
<comment type="subcellular location">
    <subcellularLocation>
        <location evidence="1">Membrane</location>
        <topology evidence="1">Multi-pass membrane protein</topology>
    </subcellularLocation>
</comment>
<evidence type="ECO:0000256" key="7">
    <source>
        <dbReference type="SAM" id="Phobius"/>
    </source>
</evidence>
<reference evidence="9 10" key="1">
    <citation type="submission" date="2020-08" db="EMBL/GenBank/DDBJ databases">
        <title>Genome public.</title>
        <authorList>
            <person name="Liu C."/>
            <person name="Sun Q."/>
        </authorList>
    </citation>
    <scope>NUCLEOTIDE SEQUENCE [LARGE SCALE GENOMIC DNA]</scope>
    <source>
        <strain evidence="9 10">BX0805</strain>
    </source>
</reference>
<feature type="transmembrane region" description="Helical" evidence="7">
    <location>
        <begin position="113"/>
        <end position="133"/>
    </location>
</feature>
<evidence type="ECO:0000256" key="5">
    <source>
        <dbReference type="ARBA" id="ARBA00022989"/>
    </source>
</evidence>
<dbReference type="InterPro" id="IPR050925">
    <property type="entry name" value="Rhomboid_protease_S54"/>
</dbReference>
<feature type="domain" description="Peptidase S54 rhomboid" evidence="8">
    <location>
        <begin position="46"/>
        <end position="186"/>
    </location>
</feature>
<keyword evidence="5 7" id="KW-1133">Transmembrane helix</keyword>
<accession>A0ABR7IBU5</accession>
<comment type="caution">
    <text evidence="9">The sequence shown here is derived from an EMBL/GenBank/DDBJ whole genome shotgun (WGS) entry which is preliminary data.</text>
</comment>
<dbReference type="PANTHER" id="PTHR43731:SF14">
    <property type="entry name" value="PRESENILIN-ASSOCIATED RHOMBOID-LIKE PROTEIN, MITOCHONDRIAL"/>
    <property type="match status" value="1"/>
</dbReference>
<keyword evidence="4" id="KW-0378">Hydrolase</keyword>
<dbReference type="InterPro" id="IPR035952">
    <property type="entry name" value="Rhomboid-like_sf"/>
</dbReference>
<gene>
    <name evidence="9" type="ORF">H8Z76_09545</name>
</gene>
<organism evidence="9 10">
    <name type="scientific">Roseburia yibonii</name>
    <dbReference type="NCBI Taxonomy" id="2763063"/>
    <lineage>
        <taxon>Bacteria</taxon>
        <taxon>Bacillati</taxon>
        <taxon>Bacillota</taxon>
        <taxon>Clostridia</taxon>
        <taxon>Lachnospirales</taxon>
        <taxon>Lachnospiraceae</taxon>
        <taxon>Roseburia</taxon>
    </lineage>
</organism>
<feature type="transmembrane region" description="Helical" evidence="7">
    <location>
        <begin position="140"/>
        <end position="159"/>
    </location>
</feature>
<protein>
    <submittedName>
        <fullName evidence="9">Rhomboid family intramembrane serine protease</fullName>
    </submittedName>
</protein>
<dbReference type="GO" id="GO:0008233">
    <property type="term" value="F:peptidase activity"/>
    <property type="evidence" value="ECO:0007669"/>
    <property type="project" value="UniProtKB-KW"/>
</dbReference>
<evidence type="ECO:0000256" key="1">
    <source>
        <dbReference type="ARBA" id="ARBA00004141"/>
    </source>
</evidence>
<dbReference type="SUPFAM" id="SSF144091">
    <property type="entry name" value="Rhomboid-like"/>
    <property type="match status" value="1"/>
</dbReference>
<keyword evidence="10" id="KW-1185">Reference proteome</keyword>
<dbReference type="EMBL" id="JACOQH010000006">
    <property type="protein sequence ID" value="MBC5754249.1"/>
    <property type="molecule type" value="Genomic_DNA"/>
</dbReference>
<keyword evidence="9" id="KW-0645">Protease</keyword>
<keyword evidence="3 7" id="KW-0812">Transmembrane</keyword>
<comment type="similarity">
    <text evidence="2">Belongs to the peptidase S54 family.</text>
</comment>
<evidence type="ECO:0000256" key="4">
    <source>
        <dbReference type="ARBA" id="ARBA00022801"/>
    </source>
</evidence>